<sequence length="279" mass="30394">MLETGIVLSTQYFSFVAVIFLILLSLPLSAFLGWVTGHRIYQKLGYDEHPPKSIPGAATMSAMLALLGLLTAFTFGFALNHAQARKAAQVDEAAALTTAFLRADLLEGAEKLNLQEVISEYAITRATDENIMASKEVLNEYLQSTIEIQSKLWPATMNAIKGNTEPPIKTYVASGVTDVLDTHTYRLAVGLDAIPPAAKLMVLLYAAATLFFVGNHAALCGRKLTWRAFVFALALAAIMVAIEDFERSREGLIQLDTTIMKIAIEDINAMLVLRRTGGI</sequence>
<evidence type="ECO:0000256" key="1">
    <source>
        <dbReference type="SAM" id="Phobius"/>
    </source>
</evidence>
<dbReference type="EMBL" id="FWFX01000018">
    <property type="protein sequence ID" value="SLN71635.1"/>
    <property type="molecule type" value="Genomic_DNA"/>
</dbReference>
<keyword evidence="3" id="KW-1185">Reference proteome</keyword>
<organism evidence="2 3">
    <name type="scientific">Roseovarius albus</name>
    <dbReference type="NCBI Taxonomy" id="1247867"/>
    <lineage>
        <taxon>Bacteria</taxon>
        <taxon>Pseudomonadati</taxon>
        <taxon>Pseudomonadota</taxon>
        <taxon>Alphaproteobacteria</taxon>
        <taxon>Rhodobacterales</taxon>
        <taxon>Roseobacteraceae</taxon>
        <taxon>Roseovarius</taxon>
    </lineage>
</organism>
<evidence type="ECO:0008006" key="4">
    <source>
        <dbReference type="Google" id="ProtNLM"/>
    </source>
</evidence>
<dbReference type="Proteomes" id="UP000193061">
    <property type="component" value="Unassembled WGS sequence"/>
</dbReference>
<evidence type="ECO:0000313" key="2">
    <source>
        <dbReference type="EMBL" id="SLN71635.1"/>
    </source>
</evidence>
<dbReference type="RefSeq" id="WP_085807596.1">
    <property type="nucleotide sequence ID" value="NZ_FWFX01000018.1"/>
</dbReference>
<gene>
    <name evidence="2" type="ORF">ROA7450_03943</name>
</gene>
<accession>A0A1X7A6L6</accession>
<feature type="transmembrane region" description="Helical" evidence="1">
    <location>
        <begin position="12"/>
        <end position="34"/>
    </location>
</feature>
<dbReference type="OrthoDB" id="272864at2"/>
<protein>
    <recommendedName>
        <fullName evidence="4">DUF4239 domain-containing protein</fullName>
    </recommendedName>
</protein>
<feature type="transmembrane region" description="Helical" evidence="1">
    <location>
        <begin position="224"/>
        <end position="242"/>
    </location>
</feature>
<name>A0A1X7A6L6_9RHOB</name>
<evidence type="ECO:0000313" key="3">
    <source>
        <dbReference type="Proteomes" id="UP000193061"/>
    </source>
</evidence>
<feature type="transmembrane region" description="Helical" evidence="1">
    <location>
        <begin position="54"/>
        <end position="79"/>
    </location>
</feature>
<reference evidence="2 3" key="1">
    <citation type="submission" date="2017-03" db="EMBL/GenBank/DDBJ databases">
        <authorList>
            <person name="Afonso C.L."/>
            <person name="Miller P.J."/>
            <person name="Scott M.A."/>
            <person name="Spackman E."/>
            <person name="Goraichik I."/>
            <person name="Dimitrov K.M."/>
            <person name="Suarez D.L."/>
            <person name="Swayne D.E."/>
        </authorList>
    </citation>
    <scope>NUCLEOTIDE SEQUENCE [LARGE SCALE GENOMIC DNA]</scope>
    <source>
        <strain evidence="2 3">CECT 7450</strain>
    </source>
</reference>
<dbReference type="AlphaFoldDB" id="A0A1X7A6L6"/>
<keyword evidence="1" id="KW-1133">Transmembrane helix</keyword>
<proteinExistence type="predicted"/>
<keyword evidence="1" id="KW-0472">Membrane</keyword>
<keyword evidence="1" id="KW-0812">Transmembrane</keyword>